<reference evidence="7" key="1">
    <citation type="submission" date="2016-04" db="EMBL/GenBank/DDBJ databases">
        <authorList>
            <person name="Evans L.H."/>
            <person name="Alamgir A."/>
            <person name="Owens N."/>
            <person name="Weber N.D."/>
            <person name="Virtaneva K."/>
            <person name="Barbian K."/>
            <person name="Babar A."/>
            <person name="Rosenke K."/>
        </authorList>
    </citation>
    <scope>NUCLEOTIDE SEQUENCE</scope>
    <source>
        <strain evidence="7">86</strain>
    </source>
</reference>
<dbReference type="Pfam" id="PF01979">
    <property type="entry name" value="Amidohydro_1"/>
    <property type="match status" value="1"/>
</dbReference>
<dbReference type="SUPFAM" id="SSF51338">
    <property type="entry name" value="Composite domain of metallo-dependent hydrolases"/>
    <property type="match status" value="1"/>
</dbReference>
<dbReference type="InterPro" id="IPR032466">
    <property type="entry name" value="Metal_Hydrolase"/>
</dbReference>
<dbReference type="Gene3D" id="3.20.20.140">
    <property type="entry name" value="Metal-dependent hydrolases"/>
    <property type="match status" value="1"/>
</dbReference>
<evidence type="ECO:0000256" key="1">
    <source>
        <dbReference type="ARBA" id="ARBA00001947"/>
    </source>
</evidence>
<dbReference type="GO" id="GO:0046872">
    <property type="term" value="F:metal ion binding"/>
    <property type="evidence" value="ECO:0007669"/>
    <property type="project" value="UniProtKB-KW"/>
</dbReference>
<dbReference type="NCBIfam" id="TIGR02033">
    <property type="entry name" value="D-hydantoinase"/>
    <property type="match status" value="1"/>
</dbReference>
<dbReference type="AlphaFoldDB" id="A0A212JBM0"/>
<dbReference type="Gene3D" id="2.30.40.10">
    <property type="entry name" value="Urease, subunit C, domain 1"/>
    <property type="match status" value="1"/>
</dbReference>
<name>A0A212JBM0_9DELT</name>
<comment type="similarity">
    <text evidence="2">Belongs to the metallo-dependent hydrolases superfamily. Hydantoinase/dihydropyrimidinase family.</text>
</comment>
<gene>
    <name evidence="7" type="primary">hyuA</name>
    <name evidence="7" type="ORF">KL86DPRO_11114</name>
</gene>
<dbReference type="InterPro" id="IPR050378">
    <property type="entry name" value="Metallo-dep_Hydrolases_sf"/>
</dbReference>
<dbReference type="GO" id="GO:0005829">
    <property type="term" value="C:cytosol"/>
    <property type="evidence" value="ECO:0007669"/>
    <property type="project" value="TreeGrafter"/>
</dbReference>
<dbReference type="InterPro" id="IPR011059">
    <property type="entry name" value="Metal-dep_hydrolase_composite"/>
</dbReference>
<comment type="PTM">
    <text evidence="5">Carbamylation allows a single lysine to coordinate two divalent metal cations.</text>
</comment>
<accession>A0A212JBM0</accession>
<evidence type="ECO:0000259" key="6">
    <source>
        <dbReference type="Pfam" id="PF01979"/>
    </source>
</evidence>
<dbReference type="GO" id="GO:0016812">
    <property type="term" value="F:hydrolase activity, acting on carbon-nitrogen (but not peptide) bonds, in cyclic amides"/>
    <property type="evidence" value="ECO:0007669"/>
    <property type="project" value="TreeGrafter"/>
</dbReference>
<evidence type="ECO:0000256" key="5">
    <source>
        <dbReference type="PIRSR" id="PIRSR611778-50"/>
    </source>
</evidence>
<dbReference type="FunFam" id="3.20.20.140:FF:000174">
    <property type="entry name" value="Dihydropyrimidinase-related protein 2"/>
    <property type="match status" value="1"/>
</dbReference>
<dbReference type="InterPro" id="IPR006680">
    <property type="entry name" value="Amidohydro-rel"/>
</dbReference>
<dbReference type="InterPro" id="IPR011778">
    <property type="entry name" value="Hydantoinase/dihydroPyrase"/>
</dbReference>
<evidence type="ECO:0000313" key="7">
    <source>
        <dbReference type="EMBL" id="SBV96844.1"/>
    </source>
</evidence>
<keyword evidence="3" id="KW-0479">Metal-binding</keyword>
<feature type="domain" description="Amidohydrolase-related" evidence="6">
    <location>
        <begin position="53"/>
        <end position="438"/>
    </location>
</feature>
<dbReference type="EMBL" id="FLUQ01000001">
    <property type="protein sequence ID" value="SBV96844.1"/>
    <property type="molecule type" value="Genomic_DNA"/>
</dbReference>
<sequence length="477" mass="50277">MKTLITNGTIVTGHETLQGDLLVEDGVVSALGHGLSAKGAAAGAAVLDAGGKLVLPGGVDAHTHITLNLDAAKGTDTYYRGTIPAAVGGTTTIIDHLAFMPSGRALEDHIAAYRALAQGMSVVDYLFHGLAQGQESVASEGLATLPESGFSSVKAYMTYDNHVDGGVLLRLLRRTKELGLLLALHAEDDATISALRAQYRAEGKGDPVWHAASRPVRSEEEAVVRALRLAAEAGDAPLYIVHLSSAAGLAAIRKARAAGQKNVYAETCTQYLCLTDDLYRSPVQGLRAVMSPPLRKREDIDALWDGIRNGEVQVVATDHCPFTIQDKMAGLHDFTRCPGGSPGIEERFALLYSEGVAKGRISLERFVACVAANPAKLFGLYPRKGALLPGSDADIVILDPKAGQTLQTGSLHGPSDFSLYEGMRLTGRIDAVFLRGKMIAANGAFTGERGMGTPLRPDGACADRSADLPCQPSCQPS</sequence>
<proteinExistence type="inferred from homology"/>
<evidence type="ECO:0000256" key="4">
    <source>
        <dbReference type="ARBA" id="ARBA00022801"/>
    </source>
</evidence>
<comment type="cofactor">
    <cofactor evidence="1">
        <name>Zn(2+)</name>
        <dbReference type="ChEBI" id="CHEBI:29105"/>
    </cofactor>
</comment>
<protein>
    <submittedName>
        <fullName evidence="7">D-stereospecific phenylhydantoinase</fullName>
        <ecNumber evidence="7">3.5.2.-</ecNumber>
    </submittedName>
</protein>
<evidence type="ECO:0000256" key="2">
    <source>
        <dbReference type="ARBA" id="ARBA00008829"/>
    </source>
</evidence>
<dbReference type="SUPFAM" id="SSF51556">
    <property type="entry name" value="Metallo-dependent hydrolases"/>
    <property type="match status" value="1"/>
</dbReference>
<organism evidence="7">
    <name type="scientific">uncultured delta proteobacterium</name>
    <dbReference type="NCBI Taxonomy" id="34034"/>
    <lineage>
        <taxon>Bacteria</taxon>
        <taxon>Deltaproteobacteria</taxon>
        <taxon>environmental samples</taxon>
    </lineage>
</organism>
<dbReference type="PANTHER" id="PTHR11647">
    <property type="entry name" value="HYDRANTOINASE/DIHYDROPYRIMIDINASE FAMILY MEMBER"/>
    <property type="match status" value="1"/>
</dbReference>
<feature type="modified residue" description="N6-carboxylysine" evidence="5">
    <location>
        <position position="154"/>
    </location>
</feature>
<keyword evidence="4 7" id="KW-0378">Hydrolase</keyword>
<dbReference type="EC" id="3.5.2.-" evidence="7"/>
<dbReference type="PANTHER" id="PTHR11647:SF1">
    <property type="entry name" value="COLLAPSIN RESPONSE MEDIATOR PROTEIN"/>
    <property type="match status" value="1"/>
</dbReference>
<evidence type="ECO:0000256" key="3">
    <source>
        <dbReference type="ARBA" id="ARBA00022723"/>
    </source>
</evidence>